<evidence type="ECO:0000256" key="9">
    <source>
        <dbReference type="ARBA" id="ARBA00024343"/>
    </source>
</evidence>
<keyword evidence="8" id="KW-0539">Nucleus</keyword>
<dbReference type="SMART" id="SM00380">
    <property type="entry name" value="AP2"/>
    <property type="match status" value="1"/>
</dbReference>
<feature type="domain" description="AP2/ERF" evidence="11">
    <location>
        <begin position="34"/>
        <end position="91"/>
    </location>
</feature>
<dbReference type="InParanoid" id="A0A2R6RMP5"/>
<dbReference type="Gene3D" id="3.30.730.10">
    <property type="entry name" value="AP2/ERF domain"/>
    <property type="match status" value="1"/>
</dbReference>
<dbReference type="GO" id="GO:0045893">
    <property type="term" value="P:positive regulation of DNA-templated transcription"/>
    <property type="evidence" value="ECO:0007669"/>
    <property type="project" value="TreeGrafter"/>
</dbReference>
<dbReference type="CDD" id="cd00018">
    <property type="entry name" value="AP2"/>
    <property type="match status" value="1"/>
</dbReference>
<keyword evidence="2" id="KW-0611">Plant defense</keyword>
<proteinExistence type="inferred from homology"/>
<dbReference type="FunFam" id="3.30.730.10:FF:000001">
    <property type="entry name" value="Ethylene-responsive transcription factor 2"/>
    <property type="match status" value="1"/>
</dbReference>
<evidence type="ECO:0000256" key="10">
    <source>
        <dbReference type="SAM" id="MobiDB-lite"/>
    </source>
</evidence>
<keyword evidence="4" id="KW-0346">Stress response</keyword>
<dbReference type="GO" id="GO:0006952">
    <property type="term" value="P:defense response"/>
    <property type="evidence" value="ECO:0007669"/>
    <property type="project" value="UniProtKB-KW"/>
</dbReference>
<feature type="region of interest" description="Disordered" evidence="10">
    <location>
        <begin position="1"/>
        <end position="24"/>
    </location>
</feature>
<dbReference type="PANTHER" id="PTHR31241">
    <property type="entry name" value="DEHYDRATION-RESPONSIVE ELEMENT-BINDING PROTEIN 2C"/>
    <property type="match status" value="1"/>
</dbReference>
<dbReference type="OMA" id="NTQVAPI"/>
<keyword evidence="6" id="KW-0010">Activator</keyword>
<comment type="subcellular location">
    <subcellularLocation>
        <location evidence="1">Nucleus</location>
    </subcellularLocation>
</comment>
<dbReference type="GO" id="GO:0000976">
    <property type="term" value="F:transcription cis-regulatory region binding"/>
    <property type="evidence" value="ECO:0007669"/>
    <property type="project" value="TreeGrafter"/>
</dbReference>
<dbReference type="PROSITE" id="PS51032">
    <property type="entry name" value="AP2_ERF"/>
    <property type="match status" value="1"/>
</dbReference>
<evidence type="ECO:0000313" key="13">
    <source>
        <dbReference type="Proteomes" id="UP000241394"/>
    </source>
</evidence>
<dbReference type="AlphaFoldDB" id="A0A2R6RMP5"/>
<evidence type="ECO:0000256" key="5">
    <source>
        <dbReference type="ARBA" id="ARBA00023125"/>
    </source>
</evidence>
<dbReference type="InterPro" id="IPR001471">
    <property type="entry name" value="AP2/ERF_dom"/>
</dbReference>
<dbReference type="PANTHER" id="PTHR31241:SF62">
    <property type="entry name" value="DEHYDRATION-RESPONSIVE ELEMENT-BINDING PROTEIN 2D"/>
    <property type="match status" value="1"/>
</dbReference>
<gene>
    <name evidence="12" type="ORF">CEY00_Acc04599</name>
</gene>
<sequence>MFKSVMGMGEKNQPAKSRKGCMRGKGGPENAACTYKGVRQRTWGKWVAEIREPKGGARLWLGTFDTSREAAIAYDAAARKLYGPEAVLNLPELCTPPIGIHLVTNEVRTQQSSVGTNVSSSESVGENEMGIDTIWENLNANFPDFDDSSMWAEAGASMDFQAMTDSGIFFEDGMHPWCY</sequence>
<dbReference type="Gramene" id="PSS31303">
    <property type="protein sequence ID" value="PSS31303"/>
    <property type="gene ID" value="CEY00_Acc04599"/>
</dbReference>
<organism evidence="12 13">
    <name type="scientific">Actinidia chinensis var. chinensis</name>
    <name type="common">Chinese soft-hair kiwi</name>
    <dbReference type="NCBI Taxonomy" id="1590841"/>
    <lineage>
        <taxon>Eukaryota</taxon>
        <taxon>Viridiplantae</taxon>
        <taxon>Streptophyta</taxon>
        <taxon>Embryophyta</taxon>
        <taxon>Tracheophyta</taxon>
        <taxon>Spermatophyta</taxon>
        <taxon>Magnoliopsida</taxon>
        <taxon>eudicotyledons</taxon>
        <taxon>Gunneridae</taxon>
        <taxon>Pentapetalae</taxon>
        <taxon>asterids</taxon>
        <taxon>Ericales</taxon>
        <taxon>Actinidiaceae</taxon>
        <taxon>Actinidia</taxon>
    </lineage>
</organism>
<dbReference type="OrthoDB" id="550883at2759"/>
<dbReference type="InterPro" id="IPR016177">
    <property type="entry name" value="DNA-bd_dom_sf"/>
</dbReference>
<evidence type="ECO:0000256" key="3">
    <source>
        <dbReference type="ARBA" id="ARBA00023015"/>
    </source>
</evidence>
<reference evidence="12 13" key="1">
    <citation type="submission" date="2017-07" db="EMBL/GenBank/DDBJ databases">
        <title>An improved, manually edited Actinidia chinensis var. chinensis (kiwifruit) genome highlights the challenges associated with draft genomes and gene prediction in plants.</title>
        <authorList>
            <person name="Pilkington S."/>
            <person name="Crowhurst R."/>
            <person name="Hilario E."/>
            <person name="Nardozza S."/>
            <person name="Fraser L."/>
            <person name="Peng Y."/>
            <person name="Gunaseelan K."/>
            <person name="Simpson R."/>
            <person name="Tahir J."/>
            <person name="Deroles S."/>
            <person name="Templeton K."/>
            <person name="Luo Z."/>
            <person name="Davy M."/>
            <person name="Cheng C."/>
            <person name="Mcneilage M."/>
            <person name="Scaglione D."/>
            <person name="Liu Y."/>
            <person name="Zhang Q."/>
            <person name="Datson P."/>
            <person name="De Silva N."/>
            <person name="Gardiner S."/>
            <person name="Bassett H."/>
            <person name="Chagne D."/>
            <person name="Mccallum J."/>
            <person name="Dzierzon H."/>
            <person name="Deng C."/>
            <person name="Wang Y.-Y."/>
            <person name="Barron N."/>
            <person name="Manako K."/>
            <person name="Bowen J."/>
            <person name="Foster T."/>
            <person name="Erridge Z."/>
            <person name="Tiffin H."/>
            <person name="Waite C."/>
            <person name="Davies K."/>
            <person name="Grierson E."/>
            <person name="Laing W."/>
            <person name="Kirk R."/>
            <person name="Chen X."/>
            <person name="Wood M."/>
            <person name="Montefiori M."/>
            <person name="Brummell D."/>
            <person name="Schwinn K."/>
            <person name="Catanach A."/>
            <person name="Fullerton C."/>
            <person name="Li D."/>
            <person name="Meiyalaghan S."/>
            <person name="Nieuwenhuizen N."/>
            <person name="Read N."/>
            <person name="Prakash R."/>
            <person name="Hunter D."/>
            <person name="Zhang H."/>
            <person name="Mckenzie M."/>
            <person name="Knabel M."/>
            <person name="Harris A."/>
            <person name="Allan A."/>
            <person name="Chen A."/>
            <person name="Janssen B."/>
            <person name="Plunkett B."/>
            <person name="Dwamena C."/>
            <person name="Voogd C."/>
            <person name="Leif D."/>
            <person name="Lafferty D."/>
            <person name="Souleyre E."/>
            <person name="Varkonyi-Gasic E."/>
            <person name="Gambi F."/>
            <person name="Hanley J."/>
            <person name="Yao J.-L."/>
            <person name="Cheung J."/>
            <person name="David K."/>
            <person name="Warren B."/>
            <person name="Marsh K."/>
            <person name="Snowden K."/>
            <person name="Lin-Wang K."/>
            <person name="Brian L."/>
            <person name="Martinez-Sanchez M."/>
            <person name="Wang M."/>
            <person name="Ileperuma N."/>
            <person name="Macnee N."/>
            <person name="Campin R."/>
            <person name="Mcatee P."/>
            <person name="Drummond R."/>
            <person name="Espley R."/>
            <person name="Ireland H."/>
            <person name="Wu R."/>
            <person name="Atkinson R."/>
            <person name="Karunairetnam S."/>
            <person name="Bulley S."/>
            <person name="Chunkath S."/>
            <person name="Hanley Z."/>
            <person name="Storey R."/>
            <person name="Thrimawithana A."/>
            <person name="Thomson S."/>
            <person name="David C."/>
            <person name="Testolin R."/>
        </authorList>
    </citation>
    <scope>NUCLEOTIDE SEQUENCE [LARGE SCALE GENOMIC DNA]</scope>
    <source>
        <strain evidence="13">cv. Red5</strain>
        <tissue evidence="12">Young leaf</tissue>
    </source>
</reference>
<accession>A0A2R6RMP5</accession>
<comment type="similarity">
    <text evidence="9">Belongs to the AP2/ERF transcription factor family. ERF subfamily.</text>
</comment>
<dbReference type="PRINTS" id="PR00367">
    <property type="entry name" value="ETHRSPELEMNT"/>
</dbReference>
<name>A0A2R6RMP5_ACTCC</name>
<dbReference type="Pfam" id="PF00847">
    <property type="entry name" value="AP2"/>
    <property type="match status" value="1"/>
</dbReference>
<evidence type="ECO:0000256" key="8">
    <source>
        <dbReference type="ARBA" id="ARBA00023242"/>
    </source>
</evidence>
<evidence type="ECO:0000256" key="1">
    <source>
        <dbReference type="ARBA" id="ARBA00004123"/>
    </source>
</evidence>
<keyword evidence="5" id="KW-0238">DNA-binding</keyword>
<keyword evidence="3" id="KW-0805">Transcription regulation</keyword>
<evidence type="ECO:0000259" key="11">
    <source>
        <dbReference type="PROSITE" id="PS51032"/>
    </source>
</evidence>
<evidence type="ECO:0000256" key="7">
    <source>
        <dbReference type="ARBA" id="ARBA00023163"/>
    </source>
</evidence>
<comment type="caution">
    <text evidence="12">The sequence shown here is derived from an EMBL/GenBank/DDBJ whole genome shotgun (WGS) entry which is preliminary data.</text>
</comment>
<dbReference type="EMBL" id="NKQK01000004">
    <property type="protein sequence ID" value="PSS31303.1"/>
    <property type="molecule type" value="Genomic_DNA"/>
</dbReference>
<dbReference type="SMR" id="A0A2R6RMP5"/>
<reference evidence="13" key="2">
    <citation type="journal article" date="2018" name="BMC Genomics">
        <title>A manually annotated Actinidia chinensis var. chinensis (kiwifruit) genome highlights the challenges associated with draft genomes and gene prediction in plants.</title>
        <authorList>
            <person name="Pilkington S.M."/>
            <person name="Crowhurst R."/>
            <person name="Hilario E."/>
            <person name="Nardozza S."/>
            <person name="Fraser L."/>
            <person name="Peng Y."/>
            <person name="Gunaseelan K."/>
            <person name="Simpson R."/>
            <person name="Tahir J."/>
            <person name="Deroles S.C."/>
            <person name="Templeton K."/>
            <person name="Luo Z."/>
            <person name="Davy M."/>
            <person name="Cheng C."/>
            <person name="McNeilage M."/>
            <person name="Scaglione D."/>
            <person name="Liu Y."/>
            <person name="Zhang Q."/>
            <person name="Datson P."/>
            <person name="De Silva N."/>
            <person name="Gardiner S.E."/>
            <person name="Bassett H."/>
            <person name="Chagne D."/>
            <person name="McCallum J."/>
            <person name="Dzierzon H."/>
            <person name="Deng C."/>
            <person name="Wang Y.Y."/>
            <person name="Barron L."/>
            <person name="Manako K."/>
            <person name="Bowen J."/>
            <person name="Foster T.M."/>
            <person name="Erridge Z.A."/>
            <person name="Tiffin H."/>
            <person name="Waite C.N."/>
            <person name="Davies K.M."/>
            <person name="Grierson E.P."/>
            <person name="Laing W.A."/>
            <person name="Kirk R."/>
            <person name="Chen X."/>
            <person name="Wood M."/>
            <person name="Montefiori M."/>
            <person name="Brummell D.A."/>
            <person name="Schwinn K.E."/>
            <person name="Catanach A."/>
            <person name="Fullerton C."/>
            <person name="Li D."/>
            <person name="Meiyalaghan S."/>
            <person name="Nieuwenhuizen N."/>
            <person name="Read N."/>
            <person name="Prakash R."/>
            <person name="Hunter D."/>
            <person name="Zhang H."/>
            <person name="McKenzie M."/>
            <person name="Knabel M."/>
            <person name="Harris A."/>
            <person name="Allan A.C."/>
            <person name="Gleave A."/>
            <person name="Chen A."/>
            <person name="Janssen B.J."/>
            <person name="Plunkett B."/>
            <person name="Ampomah-Dwamena C."/>
            <person name="Voogd C."/>
            <person name="Leif D."/>
            <person name="Lafferty D."/>
            <person name="Souleyre E.J.F."/>
            <person name="Varkonyi-Gasic E."/>
            <person name="Gambi F."/>
            <person name="Hanley J."/>
            <person name="Yao J.L."/>
            <person name="Cheung J."/>
            <person name="David K.M."/>
            <person name="Warren B."/>
            <person name="Marsh K."/>
            <person name="Snowden K.C."/>
            <person name="Lin-Wang K."/>
            <person name="Brian L."/>
            <person name="Martinez-Sanchez M."/>
            <person name="Wang M."/>
            <person name="Ileperuma N."/>
            <person name="Macnee N."/>
            <person name="Campin R."/>
            <person name="McAtee P."/>
            <person name="Drummond R.S.M."/>
            <person name="Espley R.V."/>
            <person name="Ireland H.S."/>
            <person name="Wu R."/>
            <person name="Atkinson R.G."/>
            <person name="Karunairetnam S."/>
            <person name="Bulley S."/>
            <person name="Chunkath S."/>
            <person name="Hanley Z."/>
            <person name="Storey R."/>
            <person name="Thrimawithana A.H."/>
            <person name="Thomson S."/>
            <person name="David C."/>
            <person name="Testolin R."/>
            <person name="Huang H."/>
            <person name="Hellens R.P."/>
            <person name="Schaffer R.J."/>
        </authorList>
    </citation>
    <scope>NUCLEOTIDE SEQUENCE [LARGE SCALE GENOMIC DNA]</scope>
    <source>
        <strain evidence="13">cv. Red5</strain>
    </source>
</reference>
<dbReference type="STRING" id="1590841.A0A2R6RMP5"/>
<evidence type="ECO:0000256" key="6">
    <source>
        <dbReference type="ARBA" id="ARBA00023159"/>
    </source>
</evidence>
<keyword evidence="13" id="KW-1185">Reference proteome</keyword>
<keyword evidence="7" id="KW-0804">Transcription</keyword>
<dbReference type="GO" id="GO:0003700">
    <property type="term" value="F:DNA-binding transcription factor activity"/>
    <property type="evidence" value="ECO:0007669"/>
    <property type="project" value="InterPro"/>
</dbReference>
<dbReference type="InterPro" id="IPR036955">
    <property type="entry name" value="AP2/ERF_dom_sf"/>
</dbReference>
<dbReference type="FunCoup" id="A0A2R6RMP5">
    <property type="interactions" value="31"/>
</dbReference>
<protein>
    <submittedName>
        <fullName evidence="12">Dehydration-responsive element-binding protein like</fullName>
    </submittedName>
</protein>
<evidence type="ECO:0000313" key="12">
    <source>
        <dbReference type="EMBL" id="PSS31303.1"/>
    </source>
</evidence>
<dbReference type="Proteomes" id="UP000241394">
    <property type="component" value="Chromosome LG4"/>
</dbReference>
<dbReference type="GO" id="GO:0005634">
    <property type="term" value="C:nucleus"/>
    <property type="evidence" value="ECO:0007669"/>
    <property type="project" value="UniProtKB-SubCell"/>
</dbReference>
<evidence type="ECO:0000256" key="4">
    <source>
        <dbReference type="ARBA" id="ARBA00023016"/>
    </source>
</evidence>
<evidence type="ECO:0000256" key="2">
    <source>
        <dbReference type="ARBA" id="ARBA00022821"/>
    </source>
</evidence>
<dbReference type="SUPFAM" id="SSF54171">
    <property type="entry name" value="DNA-binding domain"/>
    <property type="match status" value="1"/>
</dbReference>